<keyword evidence="1" id="KW-1133">Transmembrane helix</keyword>
<evidence type="ECO:0000313" key="2">
    <source>
        <dbReference type="EMBL" id="NOH17081.1"/>
    </source>
</evidence>
<evidence type="ECO:0000313" key="4">
    <source>
        <dbReference type="Proteomes" id="UP000198811"/>
    </source>
</evidence>
<keyword evidence="1" id="KW-0472">Membrane</keyword>
<dbReference type="InterPro" id="IPR027890">
    <property type="entry name" value="DUF4491"/>
</dbReference>
<evidence type="ECO:0000313" key="3">
    <source>
        <dbReference type="EMBL" id="SDK84150.1"/>
    </source>
</evidence>
<gene>
    <name evidence="2" type="ORF">HMJ28_11970</name>
    <name evidence="3" type="ORF">SAMN05216497_101203</name>
</gene>
<dbReference type="AlphaFoldDB" id="A0A239ZJF7"/>
<dbReference type="EMBL" id="JABFIF010000034">
    <property type="protein sequence ID" value="NOH17081.1"/>
    <property type="molecule type" value="Genomic_DNA"/>
</dbReference>
<feature type="transmembrane region" description="Helical" evidence="1">
    <location>
        <begin position="56"/>
        <end position="76"/>
    </location>
</feature>
<reference evidence="2 5" key="2">
    <citation type="submission" date="2020-05" db="EMBL/GenBank/DDBJ databases">
        <title>Draft genome sequence of Clostridium cochlearium strain AGROS13 isolated from a sheep dairy farm in New Zealand.</title>
        <authorList>
            <person name="Gupta T.B."/>
            <person name="Jauregui R."/>
            <person name="Risson A.N."/>
            <person name="Brightwell G."/>
            <person name="Maclean P."/>
        </authorList>
    </citation>
    <scope>NUCLEOTIDE SEQUENCE [LARGE SCALE GENOMIC DNA]</scope>
    <source>
        <strain evidence="2 5">AGROS13</strain>
    </source>
</reference>
<dbReference type="STRING" id="1494.SAMN05216497_101203"/>
<feature type="transmembrane region" description="Helical" evidence="1">
    <location>
        <begin position="30"/>
        <end position="50"/>
    </location>
</feature>
<proteinExistence type="predicted"/>
<dbReference type="OrthoDB" id="9814848at2"/>
<protein>
    <submittedName>
        <fullName evidence="2">DUF4491 family protein</fullName>
    </submittedName>
</protein>
<feature type="transmembrane region" description="Helical" evidence="1">
    <location>
        <begin position="6"/>
        <end position="23"/>
    </location>
</feature>
<evidence type="ECO:0000256" key="1">
    <source>
        <dbReference type="SAM" id="Phobius"/>
    </source>
</evidence>
<dbReference type="RefSeq" id="WP_089863064.1">
    <property type="nucleotide sequence ID" value="NZ_CP173238.1"/>
</dbReference>
<dbReference type="Pfam" id="PF14898">
    <property type="entry name" value="DUF4491"/>
    <property type="match status" value="1"/>
</dbReference>
<comment type="caution">
    <text evidence="2">The sequence shown here is derived from an EMBL/GenBank/DDBJ whole genome shotgun (WGS) entry which is preliminary data.</text>
</comment>
<keyword evidence="4" id="KW-1185">Reference proteome</keyword>
<reference evidence="3 4" key="1">
    <citation type="submission" date="2016-10" db="EMBL/GenBank/DDBJ databases">
        <authorList>
            <person name="Varghese N."/>
            <person name="Submissions S."/>
        </authorList>
    </citation>
    <scope>NUCLEOTIDE SEQUENCE [LARGE SCALE GENOMIC DNA]</scope>
    <source>
        <strain evidence="3 4">NLAE-zl-C224</strain>
    </source>
</reference>
<dbReference type="EMBL" id="FNGL01000001">
    <property type="protein sequence ID" value="SDK84150.1"/>
    <property type="molecule type" value="Genomic_DNA"/>
</dbReference>
<dbReference type="GeneID" id="70576629"/>
<evidence type="ECO:0000313" key="5">
    <source>
        <dbReference type="Proteomes" id="UP000528432"/>
    </source>
</evidence>
<organism evidence="2 5">
    <name type="scientific">Clostridium cochlearium</name>
    <dbReference type="NCBI Taxonomy" id="1494"/>
    <lineage>
        <taxon>Bacteria</taxon>
        <taxon>Bacillati</taxon>
        <taxon>Bacillota</taxon>
        <taxon>Clostridia</taxon>
        <taxon>Eubacteriales</taxon>
        <taxon>Clostridiaceae</taxon>
        <taxon>Clostridium</taxon>
    </lineage>
</organism>
<dbReference type="Proteomes" id="UP000198811">
    <property type="component" value="Unassembled WGS sequence"/>
</dbReference>
<name>A0A239ZJF7_CLOCO</name>
<sequence>MNYYGIIIGFTFLFLTGIGHVIVIKSEYYFGTKVWPVFLMLAIISLLFSLKVDNNILSGILGINGFVFLWAILELFQQKERVKKGWFPDNPKKLL</sequence>
<dbReference type="Proteomes" id="UP000528432">
    <property type="component" value="Unassembled WGS sequence"/>
</dbReference>
<keyword evidence="1" id="KW-0812">Transmembrane</keyword>
<accession>A0A239ZJF7</accession>